<dbReference type="GO" id="GO:0004674">
    <property type="term" value="F:protein serine/threonine kinase activity"/>
    <property type="evidence" value="ECO:0007669"/>
    <property type="project" value="UniProtKB-KW"/>
</dbReference>
<dbReference type="SMART" id="SM00220">
    <property type="entry name" value="S_TKc"/>
    <property type="match status" value="1"/>
</dbReference>
<keyword evidence="4" id="KW-0808">Transferase</keyword>
<feature type="compositionally biased region" description="Pro residues" evidence="11">
    <location>
        <begin position="345"/>
        <end position="357"/>
    </location>
</feature>
<feature type="compositionally biased region" description="Low complexity" evidence="11">
    <location>
        <begin position="378"/>
        <end position="387"/>
    </location>
</feature>
<name>A0A836C7V6_9STRA</name>
<evidence type="ECO:0000256" key="1">
    <source>
        <dbReference type="ARBA" id="ARBA00008874"/>
    </source>
</evidence>
<keyword evidence="7" id="KW-0067">ATP-binding</keyword>
<feature type="compositionally biased region" description="Gly residues" evidence="11">
    <location>
        <begin position="664"/>
        <end position="673"/>
    </location>
</feature>
<feature type="compositionally biased region" description="Low complexity" evidence="11">
    <location>
        <begin position="434"/>
        <end position="451"/>
    </location>
</feature>
<feature type="region of interest" description="Disordered" evidence="11">
    <location>
        <begin position="378"/>
        <end position="486"/>
    </location>
</feature>
<feature type="compositionally biased region" description="Pro residues" evidence="11">
    <location>
        <begin position="388"/>
        <end position="398"/>
    </location>
</feature>
<comment type="similarity">
    <text evidence="1">Belongs to the protein kinase superfamily. STE Ser/Thr protein kinase family. STE20 subfamily.</text>
</comment>
<protein>
    <recommendedName>
        <fullName evidence="2">non-specific serine/threonine protein kinase</fullName>
        <ecNumber evidence="2">2.7.11.1</ecNumber>
    </recommendedName>
</protein>
<keyword evidence="15" id="KW-1185">Reference proteome</keyword>
<reference evidence="14" key="1">
    <citation type="submission" date="2021-02" db="EMBL/GenBank/DDBJ databases">
        <title>First Annotated Genome of the Yellow-green Alga Tribonema minus.</title>
        <authorList>
            <person name="Mahan K.M."/>
        </authorList>
    </citation>
    <scope>NUCLEOTIDE SEQUENCE</scope>
    <source>
        <strain evidence="14">UTEX B ZZ1240</strain>
    </source>
</reference>
<feature type="compositionally biased region" description="Polar residues" evidence="11">
    <location>
        <begin position="555"/>
        <end position="564"/>
    </location>
</feature>
<dbReference type="FunFam" id="1.10.510.10:FF:000499">
    <property type="entry name" value="Serine/threonine-protein kinase KIC1"/>
    <property type="match status" value="1"/>
</dbReference>
<proteinExistence type="inferred from homology"/>
<accession>A0A836C7V6</accession>
<feature type="region of interest" description="Disordered" evidence="11">
    <location>
        <begin position="331"/>
        <end position="358"/>
    </location>
</feature>
<comment type="catalytic activity">
    <reaction evidence="8">
        <text>L-threonyl-[protein] + ATP = O-phospho-L-threonyl-[protein] + ADP + H(+)</text>
        <dbReference type="Rhea" id="RHEA:46608"/>
        <dbReference type="Rhea" id="RHEA-COMP:11060"/>
        <dbReference type="Rhea" id="RHEA-COMP:11605"/>
        <dbReference type="ChEBI" id="CHEBI:15378"/>
        <dbReference type="ChEBI" id="CHEBI:30013"/>
        <dbReference type="ChEBI" id="CHEBI:30616"/>
        <dbReference type="ChEBI" id="CHEBI:61977"/>
        <dbReference type="ChEBI" id="CHEBI:456216"/>
        <dbReference type="EC" id="2.7.11.1"/>
    </reaction>
</comment>
<dbReference type="InterPro" id="IPR046347">
    <property type="entry name" value="bZIP_sf"/>
</dbReference>
<evidence type="ECO:0000256" key="7">
    <source>
        <dbReference type="ARBA" id="ARBA00022840"/>
    </source>
</evidence>
<evidence type="ECO:0000256" key="9">
    <source>
        <dbReference type="ARBA" id="ARBA00048679"/>
    </source>
</evidence>
<keyword evidence="5" id="KW-0547">Nucleotide-binding</keyword>
<feature type="compositionally biased region" description="Low complexity" evidence="11">
    <location>
        <begin position="411"/>
        <end position="426"/>
    </location>
</feature>
<feature type="compositionally biased region" description="Low complexity" evidence="11">
    <location>
        <begin position="742"/>
        <end position="752"/>
    </location>
</feature>
<dbReference type="Pfam" id="PF00170">
    <property type="entry name" value="bZIP_1"/>
    <property type="match status" value="1"/>
</dbReference>
<dbReference type="EC" id="2.7.11.1" evidence="2"/>
<evidence type="ECO:0000313" key="14">
    <source>
        <dbReference type="EMBL" id="KAG5176290.1"/>
    </source>
</evidence>
<dbReference type="GO" id="GO:0005737">
    <property type="term" value="C:cytoplasm"/>
    <property type="evidence" value="ECO:0007669"/>
    <property type="project" value="TreeGrafter"/>
</dbReference>
<feature type="domain" description="Protein kinase" evidence="12">
    <location>
        <begin position="8"/>
        <end position="261"/>
    </location>
</feature>
<dbReference type="InterPro" id="IPR050629">
    <property type="entry name" value="STE20/SPS1-PAK"/>
</dbReference>
<dbReference type="PROSITE" id="PS50217">
    <property type="entry name" value="BZIP"/>
    <property type="match status" value="1"/>
</dbReference>
<evidence type="ECO:0000256" key="2">
    <source>
        <dbReference type="ARBA" id="ARBA00012513"/>
    </source>
</evidence>
<dbReference type="Pfam" id="PF00069">
    <property type="entry name" value="Pkinase"/>
    <property type="match status" value="1"/>
</dbReference>
<dbReference type="InterPro" id="IPR004827">
    <property type="entry name" value="bZIP"/>
</dbReference>
<dbReference type="OrthoDB" id="8693905at2759"/>
<dbReference type="Proteomes" id="UP000664859">
    <property type="component" value="Unassembled WGS sequence"/>
</dbReference>
<feature type="compositionally biased region" description="Polar residues" evidence="11">
    <location>
        <begin position="463"/>
        <end position="482"/>
    </location>
</feature>
<dbReference type="InterPro" id="IPR011009">
    <property type="entry name" value="Kinase-like_dom_sf"/>
</dbReference>
<evidence type="ECO:0000256" key="5">
    <source>
        <dbReference type="ARBA" id="ARBA00022741"/>
    </source>
</evidence>
<evidence type="ECO:0000313" key="15">
    <source>
        <dbReference type="Proteomes" id="UP000664859"/>
    </source>
</evidence>
<sequence>MSLSCDDYELQEQIGKGSFGKVYKAQHRDGTIHAIKIIDLESQEDDMEDVQQEISMLQTCKCPQLTHYYGSFMVDSSLWIVMELLEGGSLQELMKEAQCTINEPTIAWIMRDMLQALVYLHSERKIHRDIKAANVLIARDGSVRVADFGVSVQLTVSVDKRRTFVGSPYWMAPEVIAHTDYNERADIWSLGITAIELATGLPPLSEMHPMKAVLFIPKNAPPRLPDDAAYGKKFQSFVERCLVKDPDERPSAAELLKHPFIKGAKQTNQLQELMESRRANKASSLMQDLFGSKRAPPGAANGHHQPHAGDAPTYASATALANASAELRTFSASNHNPYDPTSSAPSPPPGAPRPPLPVQISAWNFDTLTPAQRRLLPAAAASSSGAPQRPPFVPLPPPEPRRSSAAALFKPASPNSAAAAANAPPNGGLSGSQPGPRRASSNSPPRPLSLRRASETVMAAAATPQQQLSSARGLSKPGSPTQARRRGSFLDLLKGTADAGQDPDMSGRRDSLQNKLLRGLGFGAHSRRRTKEQGNESGEEAPQGDFSRRGLGDSMSGSPPTSSQHTVRTVTTDTDHTVRTVTTDTDVDEALSEYSGSGNGAASTGSPRHALEPVREDEDDPAAADADKGRYDGASNGGGSALALAAQRGSVTNGSAVALAKQRSGGGGGGGAADGSAAAALWPGTANGGSGGGAEAAAAAAAPAQRPSANGGSSSAQGEGEHGGSGGAADSPSRLSMHRRSSAAASPRLPASGLVRHEVEAFFAEEVAPPPPPSPELQKRKSPGSGGDAPRRASAVTFKKTPLITVPATVAPGDGKFPRRSSVSPHSPYRRASIIANRGGEAEERAADGFDCLSGAFHLHFTEALLALWEGTEDGTEAQSAVEELCLAFERLDLVEGSKRKKRLELNRKAAKESRERKKKRVEALNHNIVMLTRENYELRTHNDELRELIMSSGNQDDTDSIEQFQQENALLRLAVYECVENLANARHPGSAPLFLAPERVEATQPQQHMPMDEQGDESGMPMGGMGGMGMQMGGMGMQGYTGGHQDRQLQAAMAAAAAAADARAHQLS</sequence>
<evidence type="ECO:0000256" key="11">
    <source>
        <dbReference type="SAM" id="MobiDB-lite"/>
    </source>
</evidence>
<dbReference type="EMBL" id="JAFCMP010000538">
    <property type="protein sequence ID" value="KAG5176290.1"/>
    <property type="molecule type" value="Genomic_DNA"/>
</dbReference>
<feature type="coiled-coil region" evidence="10">
    <location>
        <begin position="901"/>
        <end position="935"/>
    </location>
</feature>
<dbReference type="SMART" id="SM00338">
    <property type="entry name" value="BRLZ"/>
    <property type="match status" value="1"/>
</dbReference>
<evidence type="ECO:0000256" key="4">
    <source>
        <dbReference type="ARBA" id="ARBA00022679"/>
    </source>
</evidence>
<feature type="compositionally biased region" description="Low complexity" evidence="11">
    <location>
        <begin position="695"/>
        <end position="718"/>
    </location>
</feature>
<evidence type="ECO:0000256" key="8">
    <source>
        <dbReference type="ARBA" id="ARBA00047899"/>
    </source>
</evidence>
<keyword evidence="10" id="KW-0175">Coiled coil</keyword>
<dbReference type="PROSITE" id="PS50011">
    <property type="entry name" value="PROTEIN_KINASE_DOM"/>
    <property type="match status" value="1"/>
</dbReference>
<gene>
    <name evidence="14" type="ORF">JKP88DRAFT_335952</name>
</gene>
<dbReference type="CDD" id="cd06609">
    <property type="entry name" value="STKc_MST3_like"/>
    <property type="match status" value="1"/>
</dbReference>
<dbReference type="PANTHER" id="PTHR48012:SF10">
    <property type="entry name" value="FI20177P1"/>
    <property type="match status" value="1"/>
</dbReference>
<dbReference type="GO" id="GO:0005524">
    <property type="term" value="F:ATP binding"/>
    <property type="evidence" value="ECO:0007669"/>
    <property type="project" value="UniProtKB-KW"/>
</dbReference>
<organism evidence="14 15">
    <name type="scientific">Tribonema minus</name>
    <dbReference type="NCBI Taxonomy" id="303371"/>
    <lineage>
        <taxon>Eukaryota</taxon>
        <taxon>Sar</taxon>
        <taxon>Stramenopiles</taxon>
        <taxon>Ochrophyta</taxon>
        <taxon>PX clade</taxon>
        <taxon>Xanthophyceae</taxon>
        <taxon>Tribonematales</taxon>
        <taxon>Tribonemataceae</taxon>
        <taxon>Tribonema</taxon>
    </lineage>
</organism>
<feature type="domain" description="BZIP" evidence="13">
    <location>
        <begin position="897"/>
        <end position="948"/>
    </location>
</feature>
<feature type="region of interest" description="Disordered" evidence="11">
    <location>
        <begin position="765"/>
        <end position="828"/>
    </location>
</feature>
<keyword evidence="3" id="KW-0723">Serine/threonine-protein kinase</keyword>
<evidence type="ECO:0000256" key="10">
    <source>
        <dbReference type="SAM" id="Coils"/>
    </source>
</evidence>
<dbReference type="GO" id="GO:0003700">
    <property type="term" value="F:DNA-binding transcription factor activity"/>
    <property type="evidence" value="ECO:0007669"/>
    <property type="project" value="InterPro"/>
</dbReference>
<comment type="caution">
    <text evidence="14">The sequence shown here is derived from an EMBL/GenBank/DDBJ whole genome shotgun (WGS) entry which is preliminary data.</text>
</comment>
<dbReference type="InterPro" id="IPR000719">
    <property type="entry name" value="Prot_kinase_dom"/>
</dbReference>
<feature type="region of interest" description="Disordered" evidence="11">
    <location>
        <begin position="518"/>
        <end position="640"/>
    </location>
</feature>
<dbReference type="Gene3D" id="1.10.510.10">
    <property type="entry name" value="Transferase(Phosphotransferase) domain 1"/>
    <property type="match status" value="1"/>
</dbReference>
<keyword evidence="6" id="KW-0418">Kinase</keyword>
<dbReference type="PANTHER" id="PTHR48012">
    <property type="entry name" value="STERILE20-LIKE KINASE, ISOFORM B-RELATED"/>
    <property type="match status" value="1"/>
</dbReference>
<evidence type="ECO:0000259" key="12">
    <source>
        <dbReference type="PROSITE" id="PS50011"/>
    </source>
</evidence>
<dbReference type="Gene3D" id="1.20.5.170">
    <property type="match status" value="1"/>
</dbReference>
<dbReference type="SUPFAM" id="SSF57959">
    <property type="entry name" value="Leucine zipper domain"/>
    <property type="match status" value="1"/>
</dbReference>
<feature type="region of interest" description="Disordered" evidence="11">
    <location>
        <begin position="660"/>
        <end position="752"/>
    </location>
</feature>
<evidence type="ECO:0000256" key="6">
    <source>
        <dbReference type="ARBA" id="ARBA00022777"/>
    </source>
</evidence>
<feature type="region of interest" description="Disordered" evidence="11">
    <location>
        <begin position="290"/>
        <end position="312"/>
    </location>
</feature>
<dbReference type="AlphaFoldDB" id="A0A836C7V6"/>
<evidence type="ECO:0000256" key="3">
    <source>
        <dbReference type="ARBA" id="ARBA00022527"/>
    </source>
</evidence>
<evidence type="ECO:0000259" key="13">
    <source>
        <dbReference type="PROSITE" id="PS50217"/>
    </source>
</evidence>
<comment type="catalytic activity">
    <reaction evidence="9">
        <text>L-seryl-[protein] + ATP = O-phospho-L-seryl-[protein] + ADP + H(+)</text>
        <dbReference type="Rhea" id="RHEA:17989"/>
        <dbReference type="Rhea" id="RHEA-COMP:9863"/>
        <dbReference type="Rhea" id="RHEA-COMP:11604"/>
        <dbReference type="ChEBI" id="CHEBI:15378"/>
        <dbReference type="ChEBI" id="CHEBI:29999"/>
        <dbReference type="ChEBI" id="CHEBI:30616"/>
        <dbReference type="ChEBI" id="CHEBI:83421"/>
        <dbReference type="ChEBI" id="CHEBI:456216"/>
        <dbReference type="EC" id="2.7.11.1"/>
    </reaction>
</comment>
<dbReference type="SUPFAM" id="SSF56112">
    <property type="entry name" value="Protein kinase-like (PK-like)"/>
    <property type="match status" value="1"/>
</dbReference>